<keyword evidence="5 7" id="KW-0472">Membrane</keyword>
<dbReference type="PANTHER" id="PTHR21016">
    <property type="entry name" value="BETA-AMYLOID BINDING PROTEIN-RELATED"/>
    <property type="match status" value="1"/>
</dbReference>
<keyword evidence="6" id="KW-0325">Glycoprotein</keyword>
<feature type="domain" description="TM2" evidence="8">
    <location>
        <begin position="23"/>
        <end position="67"/>
    </location>
</feature>
<comment type="subcellular location">
    <subcellularLocation>
        <location evidence="1">Membrane</location>
        <topology evidence="1">Multi-pass membrane protein</topology>
    </subcellularLocation>
</comment>
<dbReference type="EMBL" id="JBHTLY010000001">
    <property type="protein sequence ID" value="MFD1200466.1"/>
    <property type="molecule type" value="Genomic_DNA"/>
</dbReference>
<evidence type="ECO:0000313" key="10">
    <source>
        <dbReference type="Proteomes" id="UP001597181"/>
    </source>
</evidence>
<evidence type="ECO:0000256" key="7">
    <source>
        <dbReference type="SAM" id="Phobius"/>
    </source>
</evidence>
<evidence type="ECO:0000256" key="1">
    <source>
        <dbReference type="ARBA" id="ARBA00004141"/>
    </source>
</evidence>
<evidence type="ECO:0000256" key="2">
    <source>
        <dbReference type="ARBA" id="ARBA00022692"/>
    </source>
</evidence>
<evidence type="ECO:0000256" key="5">
    <source>
        <dbReference type="ARBA" id="ARBA00023136"/>
    </source>
</evidence>
<keyword evidence="10" id="KW-1185">Reference proteome</keyword>
<evidence type="ECO:0000259" key="8">
    <source>
        <dbReference type="Pfam" id="PF05154"/>
    </source>
</evidence>
<name>A0ABW3TIC4_9MICO</name>
<evidence type="ECO:0000256" key="3">
    <source>
        <dbReference type="ARBA" id="ARBA00022729"/>
    </source>
</evidence>
<evidence type="ECO:0000256" key="4">
    <source>
        <dbReference type="ARBA" id="ARBA00022989"/>
    </source>
</evidence>
<organism evidence="9 10">
    <name type="scientific">Leucobacter albus</name>
    <dbReference type="NCBI Taxonomy" id="272210"/>
    <lineage>
        <taxon>Bacteria</taxon>
        <taxon>Bacillati</taxon>
        <taxon>Actinomycetota</taxon>
        <taxon>Actinomycetes</taxon>
        <taxon>Micrococcales</taxon>
        <taxon>Microbacteriaceae</taxon>
        <taxon>Leucobacter</taxon>
    </lineage>
</organism>
<gene>
    <name evidence="9" type="ORF">ACFQ3U_00975</name>
</gene>
<protein>
    <submittedName>
        <fullName evidence="9">TM2 domain-containing protein</fullName>
    </submittedName>
</protein>
<proteinExistence type="predicted"/>
<dbReference type="RefSeq" id="WP_343958688.1">
    <property type="nucleotide sequence ID" value="NZ_BAAAKZ010000003.1"/>
</dbReference>
<keyword evidence="3" id="KW-0732">Signal</keyword>
<reference evidence="10" key="1">
    <citation type="journal article" date="2019" name="Int. J. Syst. Evol. Microbiol.">
        <title>The Global Catalogue of Microorganisms (GCM) 10K type strain sequencing project: providing services to taxonomists for standard genome sequencing and annotation.</title>
        <authorList>
            <consortium name="The Broad Institute Genomics Platform"/>
            <consortium name="The Broad Institute Genome Sequencing Center for Infectious Disease"/>
            <person name="Wu L."/>
            <person name="Ma J."/>
        </authorList>
    </citation>
    <scope>NUCLEOTIDE SEQUENCE [LARGE SCALE GENOMIC DNA]</scope>
    <source>
        <strain evidence="10">CCUG 50213</strain>
    </source>
</reference>
<accession>A0ABW3TIC4</accession>
<dbReference type="Proteomes" id="UP001597181">
    <property type="component" value="Unassembled WGS sequence"/>
</dbReference>
<sequence>MTNPTETEVQNSLPKADGQRGFLSTWALAQFLGAFGVDRFYLGKIGTGILKLVTLGGFGIWTLVDVILIVLGRTRDSKGRELLERDRFLKIAATVSVVLLTVNLIATAMIMPNFIAEFTLNGDPYPGTPIP</sequence>
<dbReference type="InterPro" id="IPR050932">
    <property type="entry name" value="TM2D1-3-like"/>
</dbReference>
<dbReference type="Pfam" id="PF05154">
    <property type="entry name" value="TM2"/>
    <property type="match status" value="1"/>
</dbReference>
<evidence type="ECO:0000256" key="6">
    <source>
        <dbReference type="ARBA" id="ARBA00023180"/>
    </source>
</evidence>
<evidence type="ECO:0000313" key="9">
    <source>
        <dbReference type="EMBL" id="MFD1200466.1"/>
    </source>
</evidence>
<feature type="transmembrane region" description="Helical" evidence="7">
    <location>
        <begin position="48"/>
        <end position="71"/>
    </location>
</feature>
<feature type="transmembrane region" description="Helical" evidence="7">
    <location>
        <begin position="91"/>
        <end position="115"/>
    </location>
</feature>
<dbReference type="PANTHER" id="PTHR21016:SF7">
    <property type="entry name" value="TM2 DOMAIN-CONTAINING PROTEIN 3"/>
    <property type="match status" value="1"/>
</dbReference>
<feature type="transmembrane region" description="Helical" evidence="7">
    <location>
        <begin position="21"/>
        <end position="42"/>
    </location>
</feature>
<dbReference type="InterPro" id="IPR007829">
    <property type="entry name" value="TM2"/>
</dbReference>
<keyword evidence="2 7" id="KW-0812">Transmembrane</keyword>
<keyword evidence="4 7" id="KW-1133">Transmembrane helix</keyword>
<comment type="caution">
    <text evidence="9">The sequence shown here is derived from an EMBL/GenBank/DDBJ whole genome shotgun (WGS) entry which is preliminary data.</text>
</comment>